<dbReference type="GO" id="GO:0016787">
    <property type="term" value="F:hydrolase activity"/>
    <property type="evidence" value="ECO:0007669"/>
    <property type="project" value="UniProtKB-KW"/>
</dbReference>
<dbReference type="InterPro" id="IPR002018">
    <property type="entry name" value="CarbesteraseB"/>
</dbReference>
<dbReference type="SUPFAM" id="SSF53474">
    <property type="entry name" value="alpha/beta-Hydrolases"/>
    <property type="match status" value="1"/>
</dbReference>
<evidence type="ECO:0000256" key="3">
    <source>
        <dbReference type="RuleBase" id="RU361235"/>
    </source>
</evidence>
<dbReference type="Pfam" id="PF00135">
    <property type="entry name" value="COesterase"/>
    <property type="match status" value="1"/>
</dbReference>
<dbReference type="InterPro" id="IPR029058">
    <property type="entry name" value="AB_hydrolase_fold"/>
</dbReference>
<keyword evidence="7" id="KW-1185">Reference proteome</keyword>
<dbReference type="EC" id="3.1.1.-" evidence="3"/>
<dbReference type="STRING" id="698492.A0A0E9NGH8"/>
<comment type="caution">
    <text evidence="6">The sequence shown here is derived from an EMBL/GenBank/DDBJ whole genome shotgun (WGS) entry which is preliminary data.</text>
</comment>
<reference evidence="6 7" key="2">
    <citation type="journal article" date="2014" name="J. Gen. Appl. Microbiol.">
        <title>The early diverging ascomycetous budding yeast Saitoella complicata has three histone deacetylases belonging to the Clr6, Hos2, and Rpd3 lineages.</title>
        <authorList>
            <person name="Nishida H."/>
            <person name="Matsumoto T."/>
            <person name="Kondo S."/>
            <person name="Hamamoto M."/>
            <person name="Yoshikawa H."/>
        </authorList>
    </citation>
    <scope>NUCLEOTIDE SEQUENCE [LARGE SCALE GENOMIC DNA]</scope>
    <source>
        <strain evidence="6 7">NRRL Y-17804</strain>
    </source>
</reference>
<feature type="domain" description="Carboxylesterase type B" evidence="5">
    <location>
        <begin position="180"/>
        <end position="658"/>
    </location>
</feature>
<dbReference type="EMBL" id="BACD03000015">
    <property type="protein sequence ID" value="GAO48510.1"/>
    <property type="molecule type" value="Genomic_DNA"/>
</dbReference>
<accession>A0A0E9NGH8</accession>
<dbReference type="Proteomes" id="UP000033140">
    <property type="component" value="Unassembled WGS sequence"/>
</dbReference>
<sequence length="699" mass="76097">MQSRSRIVERFAGNNDRSICANCRSAPLSPEESLPPHRSLLDRPPSIIEFPAVTHAAYLIAQPNPDNPIDHPEMDSSSSENDRPQLLKYPYLQYPTLIRGSYCLMGLDHEVGYPYCSVVGHDGGAAGLSEAKAAMKFSTFLGSAAALAGALTAASAAPTLLARDATSNSTATNATSSQQVPVVDLVYAQYQGFYNETLNYNTYLGIRFAAPPVGSLRFQLPQEPEKNSSVGVVNATQFPPMCAQTINHNPNQTYAQQSSSIMGVEDCLFLNVYTPANATSSDELPVLVWIHGGGYGQGSAPHDLSVLTRQFGGNAIIVTIQYRLGVFGFVSSAEIMKKGTPNAGIYDQTAALKWVQEHIGDFGGDRDAVSIWGESAGGGSVMLQVMAYDGTLGNSLFRGAISDSPYLPQQFDYDDYVPSVNYYKIAEQVDCLYSSDIFDCLVNADFDALLNASNVVSYQSAPGQWGWLPVTDGNLVAKRPTQQLLEGRVNGEYLFVGNNAHEGNLFVPQNLSSTQEVFDFVHTAFPNLDNATITRLLEYYPEPEDSDELYISQADRANTIYADSTFVCPAYWMAQAYPEGNAYKYTFNVLPGLHSTELAYVLPGQGVSQPIGPLNSANVTVDEAFGGSVTSFVRSFDPNTHSLIRDAPTWEPYTAENDWSERVFNSTASGTSIILNNQTPRSLDVRCTFWRSIATIVPE</sequence>
<feature type="compositionally biased region" description="Basic and acidic residues" evidence="4">
    <location>
        <begin position="68"/>
        <end position="83"/>
    </location>
</feature>
<dbReference type="InterPro" id="IPR050309">
    <property type="entry name" value="Type-B_Carboxylest/Lipase"/>
</dbReference>
<dbReference type="OMA" id="CYQTNYG"/>
<dbReference type="AlphaFoldDB" id="A0A0E9NGH8"/>
<keyword evidence="2 3" id="KW-0378">Hydrolase</keyword>
<evidence type="ECO:0000256" key="1">
    <source>
        <dbReference type="ARBA" id="ARBA00005964"/>
    </source>
</evidence>
<dbReference type="PROSITE" id="PS00941">
    <property type="entry name" value="CARBOXYLESTERASE_B_2"/>
    <property type="match status" value="1"/>
</dbReference>
<dbReference type="Gene3D" id="3.40.50.1820">
    <property type="entry name" value="alpha/beta hydrolase"/>
    <property type="match status" value="1"/>
</dbReference>
<feature type="region of interest" description="Disordered" evidence="4">
    <location>
        <begin position="62"/>
        <end position="83"/>
    </location>
</feature>
<evidence type="ECO:0000313" key="7">
    <source>
        <dbReference type="Proteomes" id="UP000033140"/>
    </source>
</evidence>
<evidence type="ECO:0000256" key="4">
    <source>
        <dbReference type="SAM" id="MobiDB-lite"/>
    </source>
</evidence>
<reference evidence="6 7" key="1">
    <citation type="journal article" date="2011" name="J. Gen. Appl. Microbiol.">
        <title>Draft genome sequencing of the enigmatic yeast Saitoella complicata.</title>
        <authorList>
            <person name="Nishida H."/>
            <person name="Hamamoto M."/>
            <person name="Sugiyama J."/>
        </authorList>
    </citation>
    <scope>NUCLEOTIDE SEQUENCE [LARGE SCALE GENOMIC DNA]</scope>
    <source>
        <strain evidence="6 7">NRRL Y-17804</strain>
    </source>
</reference>
<dbReference type="PANTHER" id="PTHR11559">
    <property type="entry name" value="CARBOXYLESTERASE"/>
    <property type="match status" value="1"/>
</dbReference>
<comment type="similarity">
    <text evidence="1 3">Belongs to the type-B carboxylesterase/lipase family.</text>
</comment>
<dbReference type="InterPro" id="IPR019819">
    <property type="entry name" value="Carboxylesterase_B_CS"/>
</dbReference>
<name>A0A0E9NGH8_SAICN</name>
<dbReference type="PROSITE" id="PS00122">
    <property type="entry name" value="CARBOXYLESTERASE_B_1"/>
    <property type="match status" value="1"/>
</dbReference>
<dbReference type="InterPro" id="IPR019826">
    <property type="entry name" value="Carboxylesterase_B_AS"/>
</dbReference>
<evidence type="ECO:0000259" key="5">
    <source>
        <dbReference type="Pfam" id="PF00135"/>
    </source>
</evidence>
<evidence type="ECO:0000256" key="2">
    <source>
        <dbReference type="ARBA" id="ARBA00022801"/>
    </source>
</evidence>
<evidence type="ECO:0000313" key="6">
    <source>
        <dbReference type="EMBL" id="GAO48510.1"/>
    </source>
</evidence>
<dbReference type="ESTHER" id="9asco-a0a0e9ngh8">
    <property type="family name" value="Fungal_carboxylesterase_lipase"/>
</dbReference>
<proteinExistence type="inferred from homology"/>
<organism evidence="6 7">
    <name type="scientific">Saitoella complicata (strain BCRC 22490 / CBS 7301 / JCM 7358 / NBRC 10748 / NRRL Y-17804)</name>
    <dbReference type="NCBI Taxonomy" id="698492"/>
    <lineage>
        <taxon>Eukaryota</taxon>
        <taxon>Fungi</taxon>
        <taxon>Dikarya</taxon>
        <taxon>Ascomycota</taxon>
        <taxon>Taphrinomycotina</taxon>
        <taxon>Taphrinomycotina incertae sedis</taxon>
        <taxon>Saitoella</taxon>
    </lineage>
</organism>
<gene>
    <name evidence="6" type="ORF">G7K_2683-t1</name>
</gene>
<protein>
    <recommendedName>
        <fullName evidence="3">Carboxylic ester hydrolase</fullName>
        <ecNumber evidence="3">3.1.1.-</ecNumber>
    </recommendedName>
</protein>
<reference evidence="6 7" key="3">
    <citation type="journal article" date="2015" name="Genome Announc.">
        <title>Draft Genome Sequence of the Archiascomycetous Yeast Saitoella complicata.</title>
        <authorList>
            <person name="Yamauchi K."/>
            <person name="Kondo S."/>
            <person name="Hamamoto M."/>
            <person name="Takahashi Y."/>
            <person name="Ogura Y."/>
            <person name="Hayashi T."/>
            <person name="Nishida H."/>
        </authorList>
    </citation>
    <scope>NUCLEOTIDE SEQUENCE [LARGE SCALE GENOMIC DNA]</scope>
    <source>
        <strain evidence="6 7">NRRL Y-17804</strain>
    </source>
</reference>